<dbReference type="EMBL" id="JBFTWV010000136">
    <property type="protein sequence ID" value="KAL2785696.1"/>
    <property type="molecule type" value="Genomic_DNA"/>
</dbReference>
<gene>
    <name evidence="1" type="ORF">BJX66DRAFT_342807</name>
</gene>
<evidence type="ECO:0000313" key="1">
    <source>
        <dbReference type="EMBL" id="KAL2785696.1"/>
    </source>
</evidence>
<keyword evidence="2" id="KW-1185">Reference proteome</keyword>
<reference evidence="1 2" key="1">
    <citation type="submission" date="2024-07" db="EMBL/GenBank/DDBJ databases">
        <title>Section-level genome sequencing and comparative genomics of Aspergillus sections Usti and Cavernicolus.</title>
        <authorList>
            <consortium name="Lawrence Berkeley National Laboratory"/>
            <person name="Nybo J.L."/>
            <person name="Vesth T.C."/>
            <person name="Theobald S."/>
            <person name="Frisvad J.C."/>
            <person name="Larsen T.O."/>
            <person name="Kjaerboelling I."/>
            <person name="Rothschild-Mancinelli K."/>
            <person name="Lyhne E.K."/>
            <person name="Kogle M.E."/>
            <person name="Barry K."/>
            <person name="Clum A."/>
            <person name="Na H."/>
            <person name="Ledsgaard L."/>
            <person name="Lin J."/>
            <person name="Lipzen A."/>
            <person name="Kuo A."/>
            <person name="Riley R."/>
            <person name="Mondo S."/>
            <person name="Labutti K."/>
            <person name="Haridas S."/>
            <person name="Pangalinan J."/>
            <person name="Salamov A.A."/>
            <person name="Simmons B.A."/>
            <person name="Magnuson J.K."/>
            <person name="Chen J."/>
            <person name="Drula E."/>
            <person name="Henrissat B."/>
            <person name="Wiebenga A."/>
            <person name="Lubbers R.J."/>
            <person name="Gomes A.C."/>
            <person name="Makela M.R."/>
            <person name="Stajich J."/>
            <person name="Grigoriev I.V."/>
            <person name="Mortensen U.H."/>
            <person name="De Vries R.P."/>
            <person name="Baker S.E."/>
            <person name="Andersen M.R."/>
        </authorList>
    </citation>
    <scope>NUCLEOTIDE SEQUENCE [LARGE SCALE GENOMIC DNA]</scope>
    <source>
        <strain evidence="1 2">CBS 209.92</strain>
    </source>
</reference>
<dbReference type="Proteomes" id="UP001610563">
    <property type="component" value="Unassembled WGS sequence"/>
</dbReference>
<comment type="caution">
    <text evidence="1">The sequence shown here is derived from an EMBL/GenBank/DDBJ whole genome shotgun (WGS) entry which is preliminary data.</text>
</comment>
<organism evidence="1 2">
    <name type="scientific">Aspergillus keveii</name>
    <dbReference type="NCBI Taxonomy" id="714993"/>
    <lineage>
        <taxon>Eukaryota</taxon>
        <taxon>Fungi</taxon>
        <taxon>Dikarya</taxon>
        <taxon>Ascomycota</taxon>
        <taxon>Pezizomycotina</taxon>
        <taxon>Eurotiomycetes</taxon>
        <taxon>Eurotiomycetidae</taxon>
        <taxon>Eurotiales</taxon>
        <taxon>Aspergillaceae</taxon>
        <taxon>Aspergillus</taxon>
        <taxon>Aspergillus subgen. Nidulantes</taxon>
    </lineage>
</organism>
<sequence>MFAELKNSAAHKLDDDEVRHLGAIPQNLDSHPTATSYFRPFPIERMKRTPKTSTEDIDGGEKVYSTLCHQFSTFLRVDQDGNQVDTLAGQSEWHGRDLDENVLVDKYEAFADLGQSMLAPSTADIRSVDGRHHGNPHIQVITVHYERPVEELLRTEILTLSGITITRLGALSLTDYRVMPVMDVSCFQGARARILQAFMTDAGLVICKTKLCDFSDHETRDDAIEQCLSYMASTPIEDTKSLNYKLPPGDG</sequence>
<proteinExistence type="predicted"/>
<name>A0ABR4FR12_9EURO</name>
<accession>A0ABR4FR12</accession>
<protein>
    <submittedName>
        <fullName evidence="1">Uncharacterized protein</fullName>
    </submittedName>
</protein>
<evidence type="ECO:0000313" key="2">
    <source>
        <dbReference type="Proteomes" id="UP001610563"/>
    </source>
</evidence>